<name>A0A6D0DQF2_ECOLX</name>
<sequence>MSIELRKKFETVLADYFKTRLFLGANIKVLRSSICIKKTNSINAQGELAWGYLNNANGYFLSVSVESFELKNFFNEIKPPYKSNLLTDKSLFMNTLMEKFKIFATKIGGTVDLPKNEEERSKACEWIYTKVNDIYLPRAMNLIELKPEAIKDIISFPDYYAYPFLTIIYIIKKNNIPLSELDMDSILSKKILGNKSFDKNLLDAYL</sequence>
<proteinExistence type="predicted"/>
<reference evidence="3 4" key="1">
    <citation type="submission" date="2019-12" db="EMBL/GenBank/DDBJ databases">
        <title>Enteriobacteria Tanzani isolates_10432.</title>
        <authorList>
            <person name="Subbiah M."/>
            <person name="Call D."/>
        </authorList>
    </citation>
    <scope>NUCLEOTIDE SEQUENCE [LARGE SCALE GENOMIC DNA]</scope>
    <source>
        <strain evidence="2 3">10432wG7</strain>
        <strain evidence="1 4">10432wG8</strain>
    </source>
</reference>
<dbReference type="EMBL" id="WTML01000074">
    <property type="protein sequence ID" value="MWK98995.1"/>
    <property type="molecule type" value="Genomic_DNA"/>
</dbReference>
<gene>
    <name evidence="2" type="ORF">GQM13_23650</name>
    <name evidence="1" type="ORF">GQM21_17730</name>
</gene>
<protein>
    <recommendedName>
        <fullName evidence="5">DUF4304 domain-containing protein</fullName>
    </recommendedName>
</protein>
<dbReference type="Proteomes" id="UP000430081">
    <property type="component" value="Unassembled WGS sequence"/>
</dbReference>
<dbReference type="RefSeq" id="WP_157704354.1">
    <property type="nucleotide sequence ID" value="NZ_JANFDX010000011.1"/>
</dbReference>
<evidence type="ECO:0008006" key="5">
    <source>
        <dbReference type="Google" id="ProtNLM"/>
    </source>
</evidence>
<accession>A0A6D0DQF2</accession>
<dbReference type="AlphaFoldDB" id="A0A6D0DQF2"/>
<evidence type="ECO:0000313" key="1">
    <source>
        <dbReference type="EMBL" id="MWK98995.1"/>
    </source>
</evidence>
<comment type="caution">
    <text evidence="2">The sequence shown here is derived from an EMBL/GenBank/DDBJ whole genome shotgun (WGS) entry which is preliminary data.</text>
</comment>
<organism evidence="2 3">
    <name type="scientific">Escherichia coli</name>
    <dbReference type="NCBI Taxonomy" id="562"/>
    <lineage>
        <taxon>Bacteria</taxon>
        <taxon>Pseudomonadati</taxon>
        <taxon>Pseudomonadota</taxon>
        <taxon>Gammaproteobacteria</taxon>
        <taxon>Enterobacterales</taxon>
        <taxon>Enterobacteriaceae</taxon>
        <taxon>Escherichia</taxon>
    </lineage>
</organism>
<evidence type="ECO:0000313" key="4">
    <source>
        <dbReference type="Proteomes" id="UP000462271"/>
    </source>
</evidence>
<dbReference type="Proteomes" id="UP000462271">
    <property type="component" value="Unassembled WGS sequence"/>
</dbReference>
<evidence type="ECO:0000313" key="3">
    <source>
        <dbReference type="Proteomes" id="UP000430081"/>
    </source>
</evidence>
<evidence type="ECO:0000313" key="2">
    <source>
        <dbReference type="EMBL" id="MWL06400.1"/>
    </source>
</evidence>
<dbReference type="EMBL" id="WTMQ01000014">
    <property type="protein sequence ID" value="MWL06400.1"/>
    <property type="molecule type" value="Genomic_DNA"/>
</dbReference>